<reference evidence="3 4" key="1">
    <citation type="journal article" date="2018" name="Cell">
        <title>The Chara Genome: Secondary Complexity and Implications for Plant Terrestrialization.</title>
        <authorList>
            <person name="Nishiyama T."/>
            <person name="Sakayama H."/>
            <person name="Vries J.D."/>
            <person name="Buschmann H."/>
            <person name="Saint-Marcoux D."/>
            <person name="Ullrich K.K."/>
            <person name="Haas F.B."/>
            <person name="Vanderstraeten L."/>
            <person name="Becker D."/>
            <person name="Lang D."/>
            <person name="Vosolsobe S."/>
            <person name="Rombauts S."/>
            <person name="Wilhelmsson P.K.I."/>
            <person name="Janitza P."/>
            <person name="Kern R."/>
            <person name="Heyl A."/>
            <person name="Rumpler F."/>
            <person name="Villalobos L.I.A.C."/>
            <person name="Clay J.M."/>
            <person name="Skokan R."/>
            <person name="Toyoda A."/>
            <person name="Suzuki Y."/>
            <person name="Kagoshima H."/>
            <person name="Schijlen E."/>
            <person name="Tajeshwar N."/>
            <person name="Catarino B."/>
            <person name="Hetherington A.J."/>
            <person name="Saltykova A."/>
            <person name="Bonnot C."/>
            <person name="Breuninger H."/>
            <person name="Symeonidi A."/>
            <person name="Radhakrishnan G.V."/>
            <person name="Van Nieuwerburgh F."/>
            <person name="Deforce D."/>
            <person name="Chang C."/>
            <person name="Karol K.G."/>
            <person name="Hedrich R."/>
            <person name="Ulvskov P."/>
            <person name="Glockner G."/>
            <person name="Delwiche C.F."/>
            <person name="Petrasek J."/>
            <person name="Van de Peer Y."/>
            <person name="Friml J."/>
            <person name="Beilby M."/>
            <person name="Dolan L."/>
            <person name="Kohara Y."/>
            <person name="Sugano S."/>
            <person name="Fujiyama A."/>
            <person name="Delaux P.-M."/>
            <person name="Quint M."/>
            <person name="TheiBen G."/>
            <person name="Hagemann M."/>
            <person name="Harholt J."/>
            <person name="Dunand C."/>
            <person name="Zachgo S."/>
            <person name="Langdale J."/>
            <person name="Maumus F."/>
            <person name="Straeten D.V.D."/>
            <person name="Gould S.B."/>
            <person name="Rensing S.A."/>
        </authorList>
    </citation>
    <scope>NUCLEOTIDE SEQUENCE [LARGE SCALE GENOMIC DNA]</scope>
    <source>
        <strain evidence="3 4">S276</strain>
    </source>
</reference>
<dbReference type="InterPro" id="IPR020845">
    <property type="entry name" value="AMP-binding_CS"/>
</dbReference>
<dbReference type="PANTHER" id="PTHR44378:SF2">
    <property type="entry name" value="ACYL-ACTIVATING ENZYME 17, PEROXISOMAL-RELATED"/>
    <property type="match status" value="1"/>
</dbReference>
<dbReference type="InterPro" id="IPR045851">
    <property type="entry name" value="AMP-bd_C_sf"/>
</dbReference>
<dbReference type="InterPro" id="IPR042099">
    <property type="entry name" value="ANL_N_sf"/>
</dbReference>
<keyword evidence="4" id="KW-1185">Reference proteome</keyword>
<dbReference type="SUPFAM" id="SSF56801">
    <property type="entry name" value="Acetyl-CoA synthetase-like"/>
    <property type="match status" value="1"/>
</dbReference>
<name>A0A388JWD8_CHABU</name>
<evidence type="ECO:0000313" key="4">
    <source>
        <dbReference type="Proteomes" id="UP000265515"/>
    </source>
</evidence>
<dbReference type="InterPro" id="IPR000873">
    <property type="entry name" value="AMP-dep_synth/lig_dom"/>
</dbReference>
<dbReference type="EMBL" id="BFEA01000025">
    <property type="protein sequence ID" value="GBG62105.1"/>
    <property type="molecule type" value="Genomic_DNA"/>
</dbReference>
<comment type="caution">
    <text evidence="3">The sequence shown here is derived from an EMBL/GenBank/DDBJ whole genome shotgun (WGS) entry which is preliminary data.</text>
</comment>
<dbReference type="OrthoDB" id="10253115at2759"/>
<dbReference type="STRING" id="69332.A0A388JWD8"/>
<evidence type="ECO:0000259" key="2">
    <source>
        <dbReference type="Pfam" id="PF13193"/>
    </source>
</evidence>
<dbReference type="Proteomes" id="UP000265515">
    <property type="component" value="Unassembled WGS sequence"/>
</dbReference>
<gene>
    <name evidence="3" type="ORF">CBR_g28576</name>
</gene>
<dbReference type="PROSITE" id="PS00455">
    <property type="entry name" value="AMP_BINDING"/>
    <property type="match status" value="1"/>
</dbReference>
<evidence type="ECO:0000259" key="1">
    <source>
        <dbReference type="Pfam" id="PF00501"/>
    </source>
</evidence>
<dbReference type="OMA" id="TGWIMYM"/>
<dbReference type="Pfam" id="PF00501">
    <property type="entry name" value="AMP-binding"/>
    <property type="match status" value="1"/>
</dbReference>
<feature type="domain" description="AMP-dependent synthetase/ligase" evidence="1">
    <location>
        <begin position="41"/>
        <end position="397"/>
    </location>
</feature>
<dbReference type="Gramene" id="GBG62105">
    <property type="protein sequence ID" value="GBG62105"/>
    <property type="gene ID" value="CBR_g28576"/>
</dbReference>
<evidence type="ECO:0000313" key="3">
    <source>
        <dbReference type="EMBL" id="GBG62105.1"/>
    </source>
</evidence>
<dbReference type="Pfam" id="PF13193">
    <property type="entry name" value="AMP-binding_C"/>
    <property type="match status" value="1"/>
</dbReference>
<dbReference type="Gene3D" id="3.40.50.12780">
    <property type="entry name" value="N-terminal domain of ligase-like"/>
    <property type="match status" value="1"/>
</dbReference>
<dbReference type="InterPro" id="IPR025110">
    <property type="entry name" value="AMP-bd_C"/>
</dbReference>
<sequence>MGVRTELVHQQVAGSIPGVGNFVSFKRLDLNVEECCLMNGSDDRTAIVWQDEGRENLHKMSLAELRSQCSSVAFALNAAGFQKGDAVAISMPMTVQSVVIYLGVVLAGCVVVSIPDSLPAHQIATRLKISDAKATFTQDVILRGAKVLPLYSRVAEACCPKVIVVPANGVYTSVTLRDCDLAYGDFLQKVGDGVPAKERCDVYQAASLPVGAFCNILFSSGTTGEPKAIPWTHATPIKAAADAWAHQDVRSGDVISWPTNLGWMMGPWLIYAALLNKATIALFNGSPLHSSFGRFVQETGVTMLGLIPSIVKGWKNTGCIDQVDWSKIRCFSSSGEPSNASDYLWLMAKGHYAPVIEYCGGTEIGGAYITGSLVQSQALASFSTPAMGCRFVILMADQYAHQDENQPAIGECALFPRILGSSSCLLNAKHYDVYFKDMPLVNGMILRRHGDEIESTAGGYYRAHGRVDDTMNLGGIKVSSVEIERTCNASHTDVVETAAIGISPADGGPEKLVIVAVLRDGFVADVEDLKLAFTAALRTKMSPFFKVNDVVLAPSLPRTPSNKVMRRIIRDQYSMRRLETASRGLLNIGS</sequence>
<proteinExistence type="predicted"/>
<accession>A0A388JWD8</accession>
<organism evidence="3 4">
    <name type="scientific">Chara braunii</name>
    <name type="common">Braun's stonewort</name>
    <dbReference type="NCBI Taxonomy" id="69332"/>
    <lineage>
        <taxon>Eukaryota</taxon>
        <taxon>Viridiplantae</taxon>
        <taxon>Streptophyta</taxon>
        <taxon>Charophyceae</taxon>
        <taxon>Charales</taxon>
        <taxon>Characeae</taxon>
        <taxon>Chara</taxon>
    </lineage>
</organism>
<dbReference type="AlphaFoldDB" id="A0A388JWD8"/>
<dbReference type="PANTHER" id="PTHR44378">
    <property type="entry name" value="ACYL-ACTIVATING ENZYME 17, PEROXISOMAL-RELATED"/>
    <property type="match status" value="1"/>
</dbReference>
<dbReference type="Gene3D" id="3.30.300.30">
    <property type="match status" value="1"/>
</dbReference>
<feature type="domain" description="AMP-binding enzyme C-terminal" evidence="2">
    <location>
        <begin position="489"/>
        <end position="563"/>
    </location>
</feature>
<protein>
    <recommendedName>
        <fullName evidence="5">AMP-dependent synthetase/ligase domain-containing protein</fullName>
    </recommendedName>
</protein>
<evidence type="ECO:0008006" key="5">
    <source>
        <dbReference type="Google" id="ProtNLM"/>
    </source>
</evidence>